<dbReference type="KEGG" id="ehx:EMIHUDRAFT_211251"/>
<keyword evidence="1" id="KW-0175">Coiled coil</keyword>
<accession>A0A0D3IWP5</accession>
<feature type="region of interest" description="Disordered" evidence="2">
    <location>
        <begin position="1"/>
        <end position="61"/>
    </location>
</feature>
<dbReference type="HOGENOM" id="CLU_1698792_0_0_1"/>
<reference evidence="4" key="1">
    <citation type="journal article" date="2013" name="Nature">
        <title>Pan genome of the phytoplankton Emiliania underpins its global distribution.</title>
        <authorList>
            <person name="Read B.A."/>
            <person name="Kegel J."/>
            <person name="Klute M.J."/>
            <person name="Kuo A."/>
            <person name="Lefebvre S.C."/>
            <person name="Maumus F."/>
            <person name="Mayer C."/>
            <person name="Miller J."/>
            <person name="Monier A."/>
            <person name="Salamov A."/>
            <person name="Young J."/>
            <person name="Aguilar M."/>
            <person name="Claverie J.M."/>
            <person name="Frickenhaus S."/>
            <person name="Gonzalez K."/>
            <person name="Herman E.K."/>
            <person name="Lin Y.C."/>
            <person name="Napier J."/>
            <person name="Ogata H."/>
            <person name="Sarno A.F."/>
            <person name="Shmutz J."/>
            <person name="Schroeder D."/>
            <person name="de Vargas C."/>
            <person name="Verret F."/>
            <person name="von Dassow P."/>
            <person name="Valentin K."/>
            <person name="Van de Peer Y."/>
            <person name="Wheeler G."/>
            <person name="Dacks J.B."/>
            <person name="Delwiche C.F."/>
            <person name="Dyhrman S.T."/>
            <person name="Glockner G."/>
            <person name="John U."/>
            <person name="Richards T."/>
            <person name="Worden A.Z."/>
            <person name="Zhang X."/>
            <person name="Grigoriev I.V."/>
            <person name="Allen A.E."/>
            <person name="Bidle K."/>
            <person name="Borodovsky M."/>
            <person name="Bowler C."/>
            <person name="Brownlee C."/>
            <person name="Cock J.M."/>
            <person name="Elias M."/>
            <person name="Gladyshev V.N."/>
            <person name="Groth M."/>
            <person name="Guda C."/>
            <person name="Hadaegh A."/>
            <person name="Iglesias-Rodriguez M.D."/>
            <person name="Jenkins J."/>
            <person name="Jones B.M."/>
            <person name="Lawson T."/>
            <person name="Leese F."/>
            <person name="Lindquist E."/>
            <person name="Lobanov A."/>
            <person name="Lomsadze A."/>
            <person name="Malik S.B."/>
            <person name="Marsh M.E."/>
            <person name="Mackinder L."/>
            <person name="Mock T."/>
            <person name="Mueller-Roeber B."/>
            <person name="Pagarete A."/>
            <person name="Parker M."/>
            <person name="Probert I."/>
            <person name="Quesneville H."/>
            <person name="Raines C."/>
            <person name="Rensing S.A."/>
            <person name="Riano-Pachon D.M."/>
            <person name="Richier S."/>
            <person name="Rokitta S."/>
            <person name="Shiraiwa Y."/>
            <person name="Soanes D.M."/>
            <person name="van der Giezen M."/>
            <person name="Wahlund T.M."/>
            <person name="Williams B."/>
            <person name="Wilson W."/>
            <person name="Wolfe G."/>
            <person name="Wurch L.L."/>
        </authorList>
    </citation>
    <scope>NUCLEOTIDE SEQUENCE</scope>
</reference>
<dbReference type="EnsemblProtists" id="EOD15680">
    <property type="protein sequence ID" value="EOD15680"/>
    <property type="gene ID" value="EMIHUDRAFT_211251"/>
</dbReference>
<name>A0A0D3IWP5_EMIH1</name>
<reference evidence="3" key="2">
    <citation type="submission" date="2024-10" db="UniProtKB">
        <authorList>
            <consortium name="EnsemblProtists"/>
        </authorList>
    </citation>
    <scope>IDENTIFICATION</scope>
</reference>
<feature type="compositionally biased region" description="Basic residues" evidence="2">
    <location>
        <begin position="11"/>
        <end position="21"/>
    </location>
</feature>
<sequence length="155" mass="16249">MAELEGSPSGRRSKKKAKAKAKKGDEKARAQQAGARREGRAAGVTGGPPPSCLQDEGKKPKSAIAEKLRAAQEARAREEAAMTLAQELAEEAQRLDKALAVVRFSDMLEDVGVVSVSEIDELVAKSAAAAADYSEYDRILKIGDAALSLRSGAAA</sequence>
<evidence type="ECO:0000313" key="3">
    <source>
        <dbReference type="EnsemblProtists" id="EOD15680"/>
    </source>
</evidence>
<evidence type="ECO:0000256" key="1">
    <source>
        <dbReference type="SAM" id="Coils"/>
    </source>
</evidence>
<dbReference type="RefSeq" id="XP_005768109.1">
    <property type="nucleotide sequence ID" value="XM_005768052.1"/>
</dbReference>
<evidence type="ECO:0000313" key="4">
    <source>
        <dbReference type="Proteomes" id="UP000013827"/>
    </source>
</evidence>
<evidence type="ECO:0000256" key="2">
    <source>
        <dbReference type="SAM" id="MobiDB-lite"/>
    </source>
</evidence>
<feature type="coiled-coil region" evidence="1">
    <location>
        <begin position="68"/>
        <end position="95"/>
    </location>
</feature>
<proteinExistence type="predicted"/>
<keyword evidence="4" id="KW-1185">Reference proteome</keyword>
<feature type="compositionally biased region" description="Basic and acidic residues" evidence="2">
    <location>
        <begin position="22"/>
        <end position="40"/>
    </location>
</feature>
<dbReference type="GeneID" id="17261832"/>
<protein>
    <submittedName>
        <fullName evidence="3">Uncharacterized protein</fullName>
    </submittedName>
</protein>
<organism evidence="3 4">
    <name type="scientific">Emiliania huxleyi (strain CCMP1516)</name>
    <dbReference type="NCBI Taxonomy" id="280463"/>
    <lineage>
        <taxon>Eukaryota</taxon>
        <taxon>Haptista</taxon>
        <taxon>Haptophyta</taxon>
        <taxon>Prymnesiophyceae</taxon>
        <taxon>Isochrysidales</taxon>
        <taxon>Noelaerhabdaceae</taxon>
        <taxon>Emiliania</taxon>
    </lineage>
</organism>
<dbReference type="AlphaFoldDB" id="A0A0D3IWP5"/>
<dbReference type="PaxDb" id="2903-EOD15680"/>
<dbReference type="Proteomes" id="UP000013827">
    <property type="component" value="Unassembled WGS sequence"/>
</dbReference>